<evidence type="ECO:0000313" key="2">
    <source>
        <dbReference type="EnsemblPlants" id="AET1Gv20521400.1"/>
    </source>
</evidence>
<proteinExistence type="predicted"/>
<reference evidence="2" key="5">
    <citation type="journal article" date="2021" name="G3 (Bethesda)">
        <title>Aegilops tauschii genome assembly Aet v5.0 features greater sequence contiguity and improved annotation.</title>
        <authorList>
            <person name="Wang L."/>
            <person name="Zhu T."/>
            <person name="Rodriguez J.C."/>
            <person name="Deal K.R."/>
            <person name="Dubcovsky J."/>
            <person name="McGuire P.E."/>
            <person name="Lux T."/>
            <person name="Spannagl M."/>
            <person name="Mayer K.F.X."/>
            <person name="Baldrich P."/>
            <person name="Meyers B.C."/>
            <person name="Huo N."/>
            <person name="Gu Y.Q."/>
            <person name="Zhou H."/>
            <person name="Devos K.M."/>
            <person name="Bennetzen J.L."/>
            <person name="Unver T."/>
            <person name="Budak H."/>
            <person name="Gulick P.J."/>
            <person name="Galiba G."/>
            <person name="Kalapos B."/>
            <person name="Nelson D.R."/>
            <person name="Li P."/>
            <person name="You F.M."/>
            <person name="Luo M.C."/>
            <person name="Dvorak J."/>
        </authorList>
    </citation>
    <scope>NUCLEOTIDE SEQUENCE [LARGE SCALE GENOMIC DNA]</scope>
    <source>
        <strain evidence="2">cv. AL8/78</strain>
    </source>
</reference>
<protein>
    <submittedName>
        <fullName evidence="2">Uncharacterized protein</fullName>
    </submittedName>
</protein>
<evidence type="ECO:0000313" key="3">
    <source>
        <dbReference type="Proteomes" id="UP000015105"/>
    </source>
</evidence>
<feature type="region of interest" description="Disordered" evidence="1">
    <location>
        <begin position="114"/>
        <end position="135"/>
    </location>
</feature>
<dbReference type="EnsemblPlants" id="AET1Gv20521400.1">
    <property type="protein sequence ID" value="AET1Gv20521400.1"/>
    <property type="gene ID" value="AET1Gv20521400"/>
</dbReference>
<dbReference type="Proteomes" id="UP000015105">
    <property type="component" value="Chromosome 1D"/>
</dbReference>
<reference evidence="3" key="1">
    <citation type="journal article" date="2014" name="Science">
        <title>Ancient hybridizations among the ancestral genomes of bread wheat.</title>
        <authorList>
            <consortium name="International Wheat Genome Sequencing Consortium,"/>
            <person name="Marcussen T."/>
            <person name="Sandve S.R."/>
            <person name="Heier L."/>
            <person name="Spannagl M."/>
            <person name="Pfeifer M."/>
            <person name="Jakobsen K.S."/>
            <person name="Wulff B.B."/>
            <person name="Steuernagel B."/>
            <person name="Mayer K.F."/>
            <person name="Olsen O.A."/>
        </authorList>
    </citation>
    <scope>NUCLEOTIDE SEQUENCE [LARGE SCALE GENOMIC DNA]</scope>
    <source>
        <strain evidence="3">cv. AL8/78</strain>
    </source>
</reference>
<dbReference type="AlphaFoldDB" id="A0A452YSM7"/>
<feature type="compositionally biased region" description="Basic residues" evidence="1">
    <location>
        <begin position="9"/>
        <end position="35"/>
    </location>
</feature>
<accession>A0A452YSM7</accession>
<reference evidence="2" key="4">
    <citation type="submission" date="2019-03" db="UniProtKB">
        <authorList>
            <consortium name="EnsemblPlants"/>
        </authorList>
    </citation>
    <scope>IDENTIFICATION</scope>
</reference>
<dbReference type="Gramene" id="AET1Gv20521400.1">
    <property type="protein sequence ID" value="AET1Gv20521400.1"/>
    <property type="gene ID" value="AET1Gv20521400"/>
</dbReference>
<keyword evidence="3" id="KW-1185">Reference proteome</keyword>
<reference evidence="2" key="3">
    <citation type="journal article" date="2017" name="Nature">
        <title>Genome sequence of the progenitor of the wheat D genome Aegilops tauschii.</title>
        <authorList>
            <person name="Luo M.C."/>
            <person name="Gu Y.Q."/>
            <person name="Puiu D."/>
            <person name="Wang H."/>
            <person name="Twardziok S.O."/>
            <person name="Deal K.R."/>
            <person name="Huo N."/>
            <person name="Zhu T."/>
            <person name="Wang L."/>
            <person name="Wang Y."/>
            <person name="McGuire P.E."/>
            <person name="Liu S."/>
            <person name="Long H."/>
            <person name="Ramasamy R.K."/>
            <person name="Rodriguez J.C."/>
            <person name="Van S.L."/>
            <person name="Yuan L."/>
            <person name="Wang Z."/>
            <person name="Xia Z."/>
            <person name="Xiao L."/>
            <person name="Anderson O.D."/>
            <person name="Ouyang S."/>
            <person name="Liang Y."/>
            <person name="Zimin A.V."/>
            <person name="Pertea G."/>
            <person name="Qi P."/>
            <person name="Bennetzen J.L."/>
            <person name="Dai X."/>
            <person name="Dawson M.W."/>
            <person name="Muller H.G."/>
            <person name="Kugler K."/>
            <person name="Rivarola-Duarte L."/>
            <person name="Spannagl M."/>
            <person name="Mayer K.F.X."/>
            <person name="Lu F.H."/>
            <person name="Bevan M.W."/>
            <person name="Leroy P."/>
            <person name="Li P."/>
            <person name="You F.M."/>
            <person name="Sun Q."/>
            <person name="Liu Z."/>
            <person name="Lyons E."/>
            <person name="Wicker T."/>
            <person name="Salzberg S.L."/>
            <person name="Devos K.M."/>
            <person name="Dvorak J."/>
        </authorList>
    </citation>
    <scope>NUCLEOTIDE SEQUENCE [LARGE SCALE GENOMIC DNA]</scope>
    <source>
        <strain evidence="2">cv. AL8/78</strain>
    </source>
</reference>
<sequence>MSPAGPGHAGHHLARRPRPGHPRRPPHPGARHPRQSSRPVAPGGPDPVTPTGLHPGHRPRPRGRVLCLASSTATAAGDSALRALPIHDLPCVPPERGWDGVTRLSRSRRRRAAEWVQTVARRAGQGGGATSRTGR</sequence>
<organism evidence="2 3">
    <name type="scientific">Aegilops tauschii subsp. strangulata</name>
    <name type="common">Goatgrass</name>
    <dbReference type="NCBI Taxonomy" id="200361"/>
    <lineage>
        <taxon>Eukaryota</taxon>
        <taxon>Viridiplantae</taxon>
        <taxon>Streptophyta</taxon>
        <taxon>Embryophyta</taxon>
        <taxon>Tracheophyta</taxon>
        <taxon>Spermatophyta</taxon>
        <taxon>Magnoliopsida</taxon>
        <taxon>Liliopsida</taxon>
        <taxon>Poales</taxon>
        <taxon>Poaceae</taxon>
        <taxon>BOP clade</taxon>
        <taxon>Pooideae</taxon>
        <taxon>Triticodae</taxon>
        <taxon>Triticeae</taxon>
        <taxon>Triticinae</taxon>
        <taxon>Aegilops</taxon>
    </lineage>
</organism>
<evidence type="ECO:0000256" key="1">
    <source>
        <dbReference type="SAM" id="MobiDB-lite"/>
    </source>
</evidence>
<reference evidence="3" key="2">
    <citation type="journal article" date="2017" name="Nat. Plants">
        <title>The Aegilops tauschii genome reveals multiple impacts of transposons.</title>
        <authorList>
            <person name="Zhao G."/>
            <person name="Zou C."/>
            <person name="Li K."/>
            <person name="Wang K."/>
            <person name="Li T."/>
            <person name="Gao L."/>
            <person name="Zhang X."/>
            <person name="Wang H."/>
            <person name="Yang Z."/>
            <person name="Liu X."/>
            <person name="Jiang W."/>
            <person name="Mao L."/>
            <person name="Kong X."/>
            <person name="Jiao Y."/>
            <person name="Jia J."/>
        </authorList>
    </citation>
    <scope>NUCLEOTIDE SEQUENCE [LARGE SCALE GENOMIC DNA]</scope>
    <source>
        <strain evidence="3">cv. AL8/78</strain>
    </source>
</reference>
<name>A0A452YSM7_AEGTS</name>
<feature type="region of interest" description="Disordered" evidence="1">
    <location>
        <begin position="1"/>
        <end position="63"/>
    </location>
</feature>